<dbReference type="Gene3D" id="3.30.710.10">
    <property type="entry name" value="Potassium Channel Kv1.1, Chain A"/>
    <property type="match status" value="1"/>
</dbReference>
<dbReference type="Proteomes" id="UP000193240">
    <property type="component" value="Unassembled WGS sequence"/>
</dbReference>
<evidence type="ECO:0000313" key="2">
    <source>
        <dbReference type="Proteomes" id="UP000193240"/>
    </source>
</evidence>
<reference evidence="1 2" key="1">
    <citation type="journal article" date="2017" name="Genome Announc.">
        <title>Genome sequence of the saprophytic ascomycete Epicoccum nigrum ICMP 19927 strain isolated from New Zealand.</title>
        <authorList>
            <person name="Fokin M."/>
            <person name="Fleetwood D."/>
            <person name="Weir B.S."/>
            <person name="Villas-Boas S.G."/>
        </authorList>
    </citation>
    <scope>NUCLEOTIDE SEQUENCE [LARGE SCALE GENOMIC DNA]</scope>
    <source>
        <strain evidence="1 2">ICMP 19927</strain>
    </source>
</reference>
<name>A0A1Y2MAQ7_EPING</name>
<dbReference type="OMA" id="MWIFADY"/>
<organism evidence="1 2">
    <name type="scientific">Epicoccum nigrum</name>
    <name type="common">Soil fungus</name>
    <name type="synonym">Epicoccum purpurascens</name>
    <dbReference type="NCBI Taxonomy" id="105696"/>
    <lineage>
        <taxon>Eukaryota</taxon>
        <taxon>Fungi</taxon>
        <taxon>Dikarya</taxon>
        <taxon>Ascomycota</taxon>
        <taxon>Pezizomycotina</taxon>
        <taxon>Dothideomycetes</taxon>
        <taxon>Pleosporomycetidae</taxon>
        <taxon>Pleosporales</taxon>
        <taxon>Pleosporineae</taxon>
        <taxon>Didymellaceae</taxon>
        <taxon>Epicoccum</taxon>
    </lineage>
</organism>
<accession>A0A1Y2MAQ7</accession>
<dbReference type="InterPro" id="IPR011333">
    <property type="entry name" value="SKP1/BTB/POZ_sf"/>
</dbReference>
<keyword evidence="2" id="KW-1185">Reference proteome</keyword>
<evidence type="ECO:0008006" key="3">
    <source>
        <dbReference type="Google" id="ProtNLM"/>
    </source>
</evidence>
<gene>
    <name evidence="1" type="ORF">B5807_01917</name>
</gene>
<evidence type="ECO:0000313" key="1">
    <source>
        <dbReference type="EMBL" id="OSS52318.1"/>
    </source>
</evidence>
<protein>
    <recommendedName>
        <fullName evidence="3">BTB domain-containing protein</fullName>
    </recommendedName>
</protein>
<dbReference type="InParanoid" id="A0A1Y2MAQ7"/>
<dbReference type="EMBL" id="KZ107839">
    <property type="protein sequence ID" value="OSS52318.1"/>
    <property type="molecule type" value="Genomic_DNA"/>
</dbReference>
<sequence>MVTIRVTDEATDITKDYIFHRAVLAFHSAFFAAKLDTQRWASMDPKRVYIPGSHEEWDVFNFWVNSHGFLVDKLPPGRTNKDQYLPSMLLYKMWIFADYYEIPDLTNSVIDMLHERLLSRQTFPIDIDFVYANALPGKTLRRFVADWYVYGYNLNWIKENDAIKPTVDFFKDISARMANRNHPAMNWDKLTELNRCDWHGHRGPGGKLRYEGRR</sequence>
<proteinExistence type="predicted"/>
<dbReference type="AlphaFoldDB" id="A0A1Y2MAQ7"/>